<reference evidence="1 2" key="1">
    <citation type="submission" date="2024-02" db="EMBL/GenBank/DDBJ databases">
        <title>Discinaceae phylogenomics.</title>
        <authorList>
            <person name="Dirks A.C."/>
            <person name="James T.Y."/>
        </authorList>
    </citation>
    <scope>NUCLEOTIDE SEQUENCE [LARGE SCALE GENOMIC DNA]</scope>
    <source>
        <strain evidence="1 2">ACD0624</strain>
    </source>
</reference>
<keyword evidence="2" id="KW-1185">Reference proteome</keyword>
<dbReference type="Proteomes" id="UP001447188">
    <property type="component" value="Unassembled WGS sequence"/>
</dbReference>
<organism evidence="1 2">
    <name type="scientific">Discina gigas</name>
    <dbReference type="NCBI Taxonomy" id="1032678"/>
    <lineage>
        <taxon>Eukaryota</taxon>
        <taxon>Fungi</taxon>
        <taxon>Dikarya</taxon>
        <taxon>Ascomycota</taxon>
        <taxon>Pezizomycotina</taxon>
        <taxon>Pezizomycetes</taxon>
        <taxon>Pezizales</taxon>
        <taxon>Discinaceae</taxon>
        <taxon>Discina</taxon>
    </lineage>
</organism>
<protein>
    <submittedName>
        <fullName evidence="1">Uncharacterized protein</fullName>
    </submittedName>
</protein>
<dbReference type="EMBL" id="JBBBZM010000170">
    <property type="protein sequence ID" value="KAL0632422.1"/>
    <property type="molecule type" value="Genomic_DNA"/>
</dbReference>
<name>A0ABR3G908_9PEZI</name>
<comment type="caution">
    <text evidence="1">The sequence shown here is derived from an EMBL/GenBank/DDBJ whole genome shotgun (WGS) entry which is preliminary data.</text>
</comment>
<evidence type="ECO:0000313" key="1">
    <source>
        <dbReference type="EMBL" id="KAL0632422.1"/>
    </source>
</evidence>
<evidence type="ECO:0000313" key="2">
    <source>
        <dbReference type="Proteomes" id="UP001447188"/>
    </source>
</evidence>
<proteinExistence type="predicted"/>
<sequence length="202" mass="22765">MAEIGLIASIAGVTAIGLAHSKTIIKAIQGTANAPDAVRGLDTEINIIFMMLDALTESLNDGAKVPPGMPDIIHQLGLDQRRLSEIVERHLPVRANAMRQVFSQVKWMTHTGEVNHLRARIGRYQELLSHSVTITNGDDRIMELSRYSRSTPVKNEFIEKMEQSEGRMMVDSEPYLNVLPSERQETFIRRLYTKVMTDRLPL</sequence>
<gene>
    <name evidence="1" type="ORF">Q9L58_008708</name>
</gene>
<accession>A0ABR3G908</accession>